<dbReference type="Proteomes" id="UP000029024">
    <property type="component" value="Unassembled WGS sequence"/>
</dbReference>
<dbReference type="EMBL" id="JGZA01000031">
    <property type="protein sequence ID" value="KFI66252.1"/>
    <property type="molecule type" value="Genomic_DNA"/>
</dbReference>
<proteinExistence type="predicted"/>
<accession>A0A087B5F2</accession>
<protein>
    <submittedName>
        <fullName evidence="2">Uncharacterized protein</fullName>
    </submittedName>
</protein>
<evidence type="ECO:0000313" key="3">
    <source>
        <dbReference type="Proteomes" id="UP000029024"/>
    </source>
</evidence>
<evidence type="ECO:0000313" key="2">
    <source>
        <dbReference type="EMBL" id="KFI66252.1"/>
    </source>
</evidence>
<comment type="caution">
    <text evidence="2">The sequence shown here is derived from an EMBL/GenBank/DDBJ whole genome shotgun (WGS) entry which is preliminary data.</text>
</comment>
<sequence length="78" mass="8870">MNRDETNEVSGVTDDQLGRTAEPYESGNWRGGVGSIIRSNPKSGTDTSRTQQTRMIRVHRLGDVFRNRTTEYHTTEEL</sequence>
<evidence type="ECO:0000256" key="1">
    <source>
        <dbReference type="SAM" id="MobiDB-lite"/>
    </source>
</evidence>
<gene>
    <name evidence="2" type="ORF">BLSS_1086</name>
</gene>
<name>A0A087B5F2_BIFLN</name>
<organism evidence="2 3">
    <name type="scientific">Bifidobacterium longum subsp. suis</name>
    <dbReference type="NCBI Taxonomy" id="1695"/>
    <lineage>
        <taxon>Bacteria</taxon>
        <taxon>Bacillati</taxon>
        <taxon>Actinomycetota</taxon>
        <taxon>Actinomycetes</taxon>
        <taxon>Bifidobacteriales</taxon>
        <taxon>Bifidobacteriaceae</taxon>
        <taxon>Bifidobacterium</taxon>
    </lineage>
</organism>
<dbReference type="AlphaFoldDB" id="A0A087B5F2"/>
<feature type="compositionally biased region" description="Polar residues" evidence="1">
    <location>
        <begin position="37"/>
        <end position="52"/>
    </location>
</feature>
<feature type="region of interest" description="Disordered" evidence="1">
    <location>
        <begin position="1"/>
        <end position="52"/>
    </location>
</feature>
<dbReference type="RefSeq" id="WP_029679772.1">
    <property type="nucleotide sequence ID" value="NZ_JAERWB010000019.1"/>
</dbReference>
<reference evidence="2 3" key="1">
    <citation type="submission" date="2014-03" db="EMBL/GenBank/DDBJ databases">
        <title>Genomics of Bifidobacteria.</title>
        <authorList>
            <person name="Ventura M."/>
            <person name="Milani C."/>
            <person name="Lugli G.A."/>
        </authorList>
    </citation>
    <scope>NUCLEOTIDE SEQUENCE [LARGE SCALE GENOMIC DNA]</scope>
    <source>
        <strain evidence="2 3">LMG 21814</strain>
    </source>
</reference>